<evidence type="ECO:0000256" key="2">
    <source>
        <dbReference type="SAM" id="Phobius"/>
    </source>
</evidence>
<comment type="caution">
    <text evidence="3">The sequence shown here is derived from an EMBL/GenBank/DDBJ whole genome shotgun (WGS) entry which is preliminary data.</text>
</comment>
<keyword evidence="2" id="KW-1133">Transmembrane helix</keyword>
<evidence type="ECO:0000313" key="3">
    <source>
        <dbReference type="EMBL" id="KAL2610672.1"/>
    </source>
</evidence>
<keyword evidence="4" id="KW-1185">Reference proteome</keyword>
<feature type="compositionally biased region" description="Basic and acidic residues" evidence="1">
    <location>
        <begin position="539"/>
        <end position="553"/>
    </location>
</feature>
<feature type="compositionally biased region" description="Low complexity" evidence="1">
    <location>
        <begin position="301"/>
        <end position="315"/>
    </location>
</feature>
<feature type="transmembrane region" description="Helical" evidence="2">
    <location>
        <begin position="84"/>
        <end position="106"/>
    </location>
</feature>
<accession>A0ABD1XNY7</accession>
<keyword evidence="2" id="KW-0472">Membrane</keyword>
<feature type="compositionally biased region" description="Low complexity" evidence="1">
    <location>
        <begin position="336"/>
        <end position="353"/>
    </location>
</feature>
<feature type="region of interest" description="Disordered" evidence="1">
    <location>
        <begin position="218"/>
        <end position="245"/>
    </location>
</feature>
<sequence length="589" mass="63439">MLGVRGSGSIRLGRSYRKQVQPCSYPLKAETPKTREQMAEEDLEWYLQRDQLINDSMLNITLPPGINLANQNKTVGNYNVPLPVYVAVPVLTALISACLIYGFCWWKMRLVRRRKTLLEKQNIRRRRSSLKPGSSERGKKFGLTRAIGPDGDPLIIPKDKVLSLARTLDDVEQRVLSYQSLGMGDRLPEKQEYKVKEDAYSIAINPMFSTLQSGAMGYVLGGDDKPDEGSDPHQDSGPDATSRRKTNLKLSSQLEAINTTALPRLSQLKLKGDAPQRGGVSRKSLIKEVQREAEEQEESSVDASSLESEASSPTSLDTESREESSEGESDDEPVKKPVSPKSPTVSSLSTVKSASELSPLRASFSAKPLSTGPELSSARTKSSNPSVVSPQGKVPVPSRAPRSTNSVEDSSDAESSEESPTVKSPTFGKGSTKANLSSKSSKAGDSNEEGLSGNQSLKSPKARDSGSPFRKSFSASPRASSASKAPVDSGDMTPRSSSASRASKVAVDGEDTRTGSVSPFASSSGKSFRKSSVNPRFSDGTRSDKDFGEDSSKKSNWNPNTVPARPSIKKSVSSKSPGTGPFEPYSPFK</sequence>
<protein>
    <submittedName>
        <fullName evidence="3">Uncharacterized protein</fullName>
    </submittedName>
</protein>
<feature type="compositionally biased region" description="Low complexity" evidence="1">
    <location>
        <begin position="522"/>
        <end position="532"/>
    </location>
</feature>
<proteinExistence type="predicted"/>
<keyword evidence="2" id="KW-0812">Transmembrane</keyword>
<feature type="compositionally biased region" description="Polar residues" evidence="1">
    <location>
        <begin position="432"/>
        <end position="444"/>
    </location>
</feature>
<feature type="compositionally biased region" description="Low complexity" evidence="1">
    <location>
        <begin position="469"/>
        <end position="486"/>
    </location>
</feature>
<evidence type="ECO:0000313" key="4">
    <source>
        <dbReference type="Proteomes" id="UP001605036"/>
    </source>
</evidence>
<dbReference type="EMBL" id="JBHFFA010000008">
    <property type="protein sequence ID" value="KAL2610672.1"/>
    <property type="molecule type" value="Genomic_DNA"/>
</dbReference>
<feature type="compositionally biased region" description="Basic and acidic residues" evidence="1">
    <location>
        <begin position="222"/>
        <end position="236"/>
    </location>
</feature>
<evidence type="ECO:0000256" key="1">
    <source>
        <dbReference type="SAM" id="MobiDB-lite"/>
    </source>
</evidence>
<organism evidence="3 4">
    <name type="scientific">Riccia fluitans</name>
    <dbReference type="NCBI Taxonomy" id="41844"/>
    <lineage>
        <taxon>Eukaryota</taxon>
        <taxon>Viridiplantae</taxon>
        <taxon>Streptophyta</taxon>
        <taxon>Embryophyta</taxon>
        <taxon>Marchantiophyta</taxon>
        <taxon>Marchantiopsida</taxon>
        <taxon>Marchantiidae</taxon>
        <taxon>Marchantiales</taxon>
        <taxon>Ricciaceae</taxon>
        <taxon>Riccia</taxon>
    </lineage>
</organism>
<feature type="region of interest" description="Disordered" evidence="1">
    <location>
        <begin position="288"/>
        <end position="589"/>
    </location>
</feature>
<reference evidence="3 4" key="1">
    <citation type="submission" date="2024-09" db="EMBL/GenBank/DDBJ databases">
        <title>Chromosome-scale assembly of Riccia fluitans.</title>
        <authorList>
            <person name="Paukszto L."/>
            <person name="Sawicki J."/>
            <person name="Karawczyk K."/>
            <person name="Piernik-Szablinska J."/>
            <person name="Szczecinska M."/>
            <person name="Mazdziarz M."/>
        </authorList>
    </citation>
    <scope>NUCLEOTIDE SEQUENCE [LARGE SCALE GENOMIC DNA]</scope>
    <source>
        <strain evidence="3">Rf_01</strain>
        <tissue evidence="3">Aerial parts of the thallus</tissue>
    </source>
</reference>
<dbReference type="Proteomes" id="UP001605036">
    <property type="component" value="Unassembled WGS sequence"/>
</dbReference>
<feature type="compositionally biased region" description="Polar residues" evidence="1">
    <location>
        <begin position="373"/>
        <end position="389"/>
    </location>
</feature>
<dbReference type="AlphaFoldDB" id="A0ABD1XNY7"/>
<name>A0ABD1XNY7_9MARC</name>
<gene>
    <name evidence="3" type="ORF">R1flu_029245</name>
</gene>
<feature type="region of interest" description="Disordered" evidence="1">
    <location>
        <begin position="124"/>
        <end position="143"/>
    </location>
</feature>